<dbReference type="GO" id="GO:0006935">
    <property type="term" value="P:chemotaxis"/>
    <property type="evidence" value="ECO:0007669"/>
    <property type="project" value="InterPro"/>
</dbReference>
<sequence>MDIATILGIVIALGSIIGGQALEGGHLSSILQLTAFIIVMGGTIGACCVQNPLPVVLKAVGSLSLAISGPHIDHKGIIKLILDLANVSRKQGLLALEGKLKDIKDPFMKKGVQLIVDGTDPKAVHEILEIEVEHHEEEGVIAAKVWEAAGGYAPTVGILGAVLGLIHVMENLADPSKLGGGIAVAFVATVYGVGAANLFFLPLANKIKYKLKEEAGSRTMIIIGLVGLAQGENPRLLQEKLESFLPHGERTKEQKK</sequence>
<reference evidence="11 12" key="1">
    <citation type="journal article" date="2015" name="Proc. Natl. Acad. Sci. U.S.A.">
        <title>Expanded metabolic versatility of ubiquitous nitrite-oxidizing bacteria from the genus Nitrospira.</title>
        <authorList>
            <person name="Koch H."/>
            <person name="Lucker S."/>
            <person name="Albertsen M."/>
            <person name="Kitzinger K."/>
            <person name="Herbold C."/>
            <person name="Spieck E."/>
            <person name="Nielsen P.H."/>
            <person name="Wagner M."/>
            <person name="Daims H."/>
        </authorList>
    </citation>
    <scope>NUCLEOTIDE SEQUENCE [LARGE SCALE GENOMIC DNA]</scope>
    <source>
        <strain evidence="11 12">NSP M-1</strain>
    </source>
</reference>
<dbReference type="InterPro" id="IPR047055">
    <property type="entry name" value="MotA-like"/>
</dbReference>
<keyword evidence="7" id="KW-0813">Transport</keyword>
<evidence type="ECO:0000313" key="11">
    <source>
        <dbReference type="EMBL" id="ALA58549.1"/>
    </source>
</evidence>
<dbReference type="KEGG" id="nmv:NITMOv2_2132"/>
<dbReference type="AlphaFoldDB" id="A0A0K2GCG5"/>
<keyword evidence="12" id="KW-1185">Reference proteome</keyword>
<dbReference type="RefSeq" id="WP_053379701.1">
    <property type="nucleotide sequence ID" value="NZ_CP011801.1"/>
</dbReference>
<evidence type="ECO:0000313" key="12">
    <source>
        <dbReference type="Proteomes" id="UP000069205"/>
    </source>
</evidence>
<dbReference type="InterPro" id="IPR046786">
    <property type="entry name" value="MotA_N"/>
</dbReference>
<evidence type="ECO:0000256" key="1">
    <source>
        <dbReference type="ARBA" id="ARBA00004651"/>
    </source>
</evidence>
<keyword evidence="5 8" id="KW-1133">Transmembrane helix</keyword>
<evidence type="ECO:0000256" key="3">
    <source>
        <dbReference type="ARBA" id="ARBA00022692"/>
    </source>
</evidence>
<evidence type="ECO:0000259" key="9">
    <source>
        <dbReference type="Pfam" id="PF01618"/>
    </source>
</evidence>
<feature type="transmembrane region" description="Helical" evidence="8">
    <location>
        <begin position="151"/>
        <end position="169"/>
    </location>
</feature>
<dbReference type="PATRIC" id="fig|42253.5.peg.2102"/>
<comment type="subcellular location">
    <subcellularLocation>
        <location evidence="1">Cell membrane</location>
        <topology evidence="1">Multi-pass membrane protein</topology>
    </subcellularLocation>
    <subcellularLocation>
        <location evidence="7">Membrane</location>
        <topology evidence="7">Multi-pass membrane protein</topology>
    </subcellularLocation>
</comment>
<keyword evidence="11" id="KW-0966">Cell projection</keyword>
<keyword evidence="6 8" id="KW-0472">Membrane</keyword>
<dbReference type="STRING" id="42253.NITMOv2_2132"/>
<evidence type="ECO:0000256" key="5">
    <source>
        <dbReference type="ARBA" id="ARBA00022989"/>
    </source>
</evidence>
<keyword evidence="3 8" id="KW-0812">Transmembrane</keyword>
<feature type="domain" description="MotA/TolQ/ExbB proton channel" evidence="9">
    <location>
        <begin position="101"/>
        <end position="217"/>
    </location>
</feature>
<evidence type="ECO:0000256" key="6">
    <source>
        <dbReference type="ARBA" id="ARBA00023136"/>
    </source>
</evidence>
<comment type="similarity">
    <text evidence="7">Belongs to the exbB/tolQ family.</text>
</comment>
<keyword evidence="4" id="KW-0283">Flagellar rotation</keyword>
<evidence type="ECO:0000256" key="2">
    <source>
        <dbReference type="ARBA" id="ARBA00022475"/>
    </source>
</evidence>
<proteinExistence type="inferred from homology"/>
<gene>
    <name evidence="11" type="primary">motA</name>
    <name evidence="11" type="ORF">NITMOv2_2132</name>
</gene>
<dbReference type="GO" id="GO:0005886">
    <property type="term" value="C:plasma membrane"/>
    <property type="evidence" value="ECO:0007669"/>
    <property type="project" value="UniProtKB-SubCell"/>
</dbReference>
<dbReference type="EMBL" id="CP011801">
    <property type="protein sequence ID" value="ALA58549.1"/>
    <property type="molecule type" value="Genomic_DNA"/>
</dbReference>
<accession>A0A0K2GCG5</accession>
<dbReference type="GO" id="GO:0015031">
    <property type="term" value="P:protein transport"/>
    <property type="evidence" value="ECO:0007669"/>
    <property type="project" value="UniProtKB-KW"/>
</dbReference>
<dbReference type="OrthoDB" id="9806929at2"/>
<name>A0A0K2GCG5_NITMO</name>
<keyword evidence="11" id="KW-0969">Cilium</keyword>
<dbReference type="Proteomes" id="UP000069205">
    <property type="component" value="Chromosome"/>
</dbReference>
<evidence type="ECO:0000256" key="7">
    <source>
        <dbReference type="RuleBase" id="RU004057"/>
    </source>
</evidence>
<evidence type="ECO:0000256" key="4">
    <source>
        <dbReference type="ARBA" id="ARBA00022779"/>
    </source>
</evidence>
<dbReference type="Pfam" id="PF01618">
    <property type="entry name" value="MotA_ExbB"/>
    <property type="match status" value="1"/>
</dbReference>
<dbReference type="PANTHER" id="PTHR30433">
    <property type="entry name" value="CHEMOTAXIS PROTEIN MOTA"/>
    <property type="match status" value="1"/>
</dbReference>
<organism evidence="11 12">
    <name type="scientific">Nitrospira moscoviensis</name>
    <dbReference type="NCBI Taxonomy" id="42253"/>
    <lineage>
        <taxon>Bacteria</taxon>
        <taxon>Pseudomonadati</taxon>
        <taxon>Nitrospirota</taxon>
        <taxon>Nitrospiria</taxon>
        <taxon>Nitrospirales</taxon>
        <taxon>Nitrospiraceae</taxon>
        <taxon>Nitrospira</taxon>
    </lineage>
</organism>
<feature type="transmembrane region" description="Helical" evidence="8">
    <location>
        <begin position="29"/>
        <end position="49"/>
    </location>
</feature>
<evidence type="ECO:0000259" key="10">
    <source>
        <dbReference type="Pfam" id="PF20560"/>
    </source>
</evidence>
<dbReference type="Pfam" id="PF20560">
    <property type="entry name" value="MotA_N"/>
    <property type="match status" value="1"/>
</dbReference>
<feature type="transmembrane region" description="Helical" evidence="8">
    <location>
        <begin position="181"/>
        <end position="203"/>
    </location>
</feature>
<keyword evidence="7" id="KW-0653">Protein transport</keyword>
<feature type="domain" description="Motility protein A N-terminal" evidence="10">
    <location>
        <begin position="6"/>
        <end position="88"/>
    </location>
</feature>
<protein>
    <submittedName>
        <fullName evidence="11">Flagellar motor protein MotA</fullName>
    </submittedName>
</protein>
<dbReference type="PANTHER" id="PTHR30433:SF3">
    <property type="entry name" value="MOTILITY PROTEIN A"/>
    <property type="match status" value="1"/>
</dbReference>
<dbReference type="GO" id="GO:0071978">
    <property type="term" value="P:bacterial-type flagellum-dependent swarming motility"/>
    <property type="evidence" value="ECO:0007669"/>
    <property type="project" value="InterPro"/>
</dbReference>
<keyword evidence="11" id="KW-0282">Flagellum</keyword>
<keyword evidence="2" id="KW-1003">Cell membrane</keyword>
<dbReference type="InterPro" id="IPR002898">
    <property type="entry name" value="MotA_ExbB_proton_chnl"/>
</dbReference>
<evidence type="ECO:0000256" key="8">
    <source>
        <dbReference type="SAM" id="Phobius"/>
    </source>
</evidence>
<dbReference type="NCBIfam" id="NF006583">
    <property type="entry name" value="PRK09109.1"/>
    <property type="match status" value="1"/>
</dbReference>